<dbReference type="PIRSF" id="PIRSF000332">
    <property type="entry name" value="FMO"/>
    <property type="match status" value="1"/>
</dbReference>
<organism evidence="6 7">
    <name type="scientific">Rhinocladiella mackenziei CBS 650.93</name>
    <dbReference type="NCBI Taxonomy" id="1442369"/>
    <lineage>
        <taxon>Eukaryota</taxon>
        <taxon>Fungi</taxon>
        <taxon>Dikarya</taxon>
        <taxon>Ascomycota</taxon>
        <taxon>Pezizomycotina</taxon>
        <taxon>Eurotiomycetes</taxon>
        <taxon>Chaetothyriomycetidae</taxon>
        <taxon>Chaetothyriales</taxon>
        <taxon>Herpotrichiellaceae</taxon>
        <taxon>Rhinocladiella</taxon>
    </lineage>
</organism>
<dbReference type="OrthoDB" id="66881at2759"/>
<comment type="similarity">
    <text evidence="1">Belongs to the FMO family.</text>
</comment>
<keyword evidence="7" id="KW-1185">Reference proteome</keyword>
<dbReference type="GO" id="GO:0050661">
    <property type="term" value="F:NADP binding"/>
    <property type="evidence" value="ECO:0007669"/>
    <property type="project" value="InterPro"/>
</dbReference>
<evidence type="ECO:0000313" key="6">
    <source>
        <dbReference type="EMBL" id="KIX08064.1"/>
    </source>
</evidence>
<dbReference type="GO" id="GO:0004499">
    <property type="term" value="F:N,N-dimethylaniline monooxygenase activity"/>
    <property type="evidence" value="ECO:0007669"/>
    <property type="project" value="InterPro"/>
</dbReference>
<dbReference type="PRINTS" id="PR00370">
    <property type="entry name" value="FMOXYGENASE"/>
</dbReference>
<name>A0A0D2IQ99_9EURO</name>
<accession>A0A0D2IQ99</accession>
<evidence type="ECO:0000256" key="5">
    <source>
        <dbReference type="ARBA" id="ARBA00023002"/>
    </source>
</evidence>
<proteinExistence type="inferred from homology"/>
<dbReference type="GO" id="GO:0050660">
    <property type="term" value="F:flavin adenine dinucleotide binding"/>
    <property type="evidence" value="ECO:0007669"/>
    <property type="project" value="InterPro"/>
</dbReference>
<dbReference type="GeneID" id="25290790"/>
<dbReference type="SUPFAM" id="SSF51905">
    <property type="entry name" value="FAD/NAD(P)-binding domain"/>
    <property type="match status" value="2"/>
</dbReference>
<reference evidence="6 7" key="1">
    <citation type="submission" date="2015-01" db="EMBL/GenBank/DDBJ databases">
        <title>The Genome Sequence of Rhinocladiella mackenzie CBS 650.93.</title>
        <authorList>
            <consortium name="The Broad Institute Genomics Platform"/>
            <person name="Cuomo C."/>
            <person name="de Hoog S."/>
            <person name="Gorbushina A."/>
            <person name="Stielow B."/>
            <person name="Teixiera M."/>
            <person name="Abouelleil A."/>
            <person name="Chapman S.B."/>
            <person name="Priest M."/>
            <person name="Young S.K."/>
            <person name="Wortman J."/>
            <person name="Nusbaum C."/>
            <person name="Birren B."/>
        </authorList>
    </citation>
    <scope>NUCLEOTIDE SEQUENCE [LARGE SCALE GENOMIC DNA]</scope>
    <source>
        <strain evidence="6 7">CBS 650.93</strain>
    </source>
</reference>
<dbReference type="InterPro" id="IPR050346">
    <property type="entry name" value="FMO-like"/>
</dbReference>
<keyword evidence="5" id="KW-0560">Oxidoreductase</keyword>
<dbReference type="PANTHER" id="PTHR23023">
    <property type="entry name" value="DIMETHYLANILINE MONOOXYGENASE"/>
    <property type="match status" value="1"/>
</dbReference>
<sequence>MAVRVCVIGAGLTGLMALKNLKEDGFEVTAFEKKPYVGGIWKPTQDSSLSVTPSTVLNTSRFRSSISDFPFPEEVDDFPTSEQIHRYLESYADHFELRPHIQLDAEVKDLRRADDKWEVEVLVNGTQTIVQRFDKILSATGLFAGPKYPKQSLAGAENFKGSVIHAIDFSDGSRYQNQNVLLVGLHATATDMVKELAGNARKVYIAHRSGVILAPRYTPDGRTFDYDMNLRFVAFQVFADKWFPNLLNAFLDRVLKSMSKKAFPHQPKEWSLSPAQSVAVSLPLVADELYAFLNTGFATPVPNTRKVVGPKSIELTDGRVLEDIDAIVYCTGYEFAVPLMPPEYNPYPIVGEAPMLYQNIFPLHPDPAVRNSLAFVGQGVTSFIGLVQYELEVMAISQIWQGRSVLPSLSEMKKWREDNVKAMKRLLAYHRHEGTFYVVILPIHSFLTWLDRTAGTGIFDHFGWFKWRGWKLWWNEPKLYQMCLGGVFSPTIWRLFDMGRRKPWGGARKQLLEDNRIADERCEKRLRAMKEESRKNI</sequence>
<dbReference type="Pfam" id="PF00743">
    <property type="entry name" value="FMO-like"/>
    <property type="match status" value="1"/>
</dbReference>
<evidence type="ECO:0000256" key="2">
    <source>
        <dbReference type="ARBA" id="ARBA00022630"/>
    </source>
</evidence>
<dbReference type="RefSeq" id="XP_013275200.1">
    <property type="nucleotide sequence ID" value="XM_013419746.1"/>
</dbReference>
<protein>
    <submittedName>
        <fullName evidence="6">Rhinocladiella mackenziei CBS 650.93 unplaced genomic scaffold supercont1.2, whole genome shotgun sequence</fullName>
    </submittedName>
</protein>
<evidence type="ECO:0000313" key="7">
    <source>
        <dbReference type="Proteomes" id="UP000053617"/>
    </source>
</evidence>
<dbReference type="InterPro" id="IPR000960">
    <property type="entry name" value="Flavin_mOase"/>
</dbReference>
<dbReference type="VEuPathDB" id="FungiDB:Z518_02719"/>
<keyword evidence="4" id="KW-0521">NADP</keyword>
<dbReference type="EMBL" id="KN847476">
    <property type="protein sequence ID" value="KIX08064.1"/>
    <property type="molecule type" value="Genomic_DNA"/>
</dbReference>
<keyword evidence="3" id="KW-0274">FAD</keyword>
<dbReference type="InterPro" id="IPR036188">
    <property type="entry name" value="FAD/NAD-bd_sf"/>
</dbReference>
<evidence type="ECO:0000256" key="3">
    <source>
        <dbReference type="ARBA" id="ARBA00022827"/>
    </source>
</evidence>
<dbReference type="InterPro" id="IPR020946">
    <property type="entry name" value="Flavin_mOase-like"/>
</dbReference>
<dbReference type="Proteomes" id="UP000053617">
    <property type="component" value="Unassembled WGS sequence"/>
</dbReference>
<evidence type="ECO:0000256" key="4">
    <source>
        <dbReference type="ARBA" id="ARBA00022857"/>
    </source>
</evidence>
<dbReference type="HOGENOM" id="CLU_006909_8_1_1"/>
<keyword evidence="2" id="KW-0285">Flavoprotein</keyword>
<dbReference type="AlphaFoldDB" id="A0A0D2IQ99"/>
<evidence type="ECO:0000256" key="1">
    <source>
        <dbReference type="ARBA" id="ARBA00009183"/>
    </source>
</evidence>
<gene>
    <name evidence="6" type="ORF">Z518_02719</name>
</gene>
<dbReference type="Gene3D" id="3.50.50.60">
    <property type="entry name" value="FAD/NAD(P)-binding domain"/>
    <property type="match status" value="4"/>
</dbReference>